<protein>
    <submittedName>
        <fullName evidence="1">Uncharacterized protein</fullName>
    </submittedName>
</protein>
<gene>
    <name evidence="1" type="primary">ORF24</name>
</gene>
<proteinExistence type="predicted"/>
<dbReference type="Proteomes" id="UP000201251">
    <property type="component" value="Segment"/>
</dbReference>
<name>A0A0F7LDR9_9CAUD</name>
<evidence type="ECO:0000313" key="1">
    <source>
        <dbReference type="EMBL" id="AKH49565.1"/>
    </source>
</evidence>
<dbReference type="RefSeq" id="YP_009198652.1">
    <property type="nucleotide sequence ID" value="NC_028800.1"/>
</dbReference>
<keyword evidence="2" id="KW-1185">Reference proteome</keyword>
<dbReference type="OrthoDB" id="27472at10239"/>
<dbReference type="KEGG" id="vg:26625830"/>
<sequence>MKDFLGQDVSVGDRVVITSYGGYGLSKGTIEKINPKTVVVRTSPGKYGTTRKGPEYFVKIQEVTSE</sequence>
<dbReference type="InterPro" id="IPR055629">
    <property type="entry name" value="DUF7205"/>
</dbReference>
<organism evidence="1 2">
    <name type="scientific">Klebsiella phage K5</name>
    <dbReference type="NCBI Taxonomy" id="1647374"/>
    <lineage>
        <taxon>Viruses</taxon>
        <taxon>Duplodnaviria</taxon>
        <taxon>Heunggongvirae</taxon>
        <taxon>Uroviricota</taxon>
        <taxon>Caudoviricetes</taxon>
        <taxon>Autographivirales</taxon>
        <taxon>Autotranscriptaviridae</taxon>
        <taxon>Studiervirinae</taxon>
        <taxon>Przondovirus</taxon>
        <taxon>Przondovirus K5</taxon>
    </lineage>
</organism>
<dbReference type="Pfam" id="PF23835">
    <property type="entry name" value="DUF7205"/>
    <property type="match status" value="1"/>
</dbReference>
<accession>A0A0F7LDR9</accession>
<evidence type="ECO:0000313" key="2">
    <source>
        <dbReference type="Proteomes" id="UP000201251"/>
    </source>
</evidence>
<reference evidence="1 2" key="1">
    <citation type="submission" date="2015-04" db="EMBL/GenBank/DDBJ databases">
        <authorList>
            <person name="Shneider M."/>
            <person name="Miroshnikov K."/>
            <person name="Schetinin A."/>
            <person name="Alhovsky S."/>
        </authorList>
    </citation>
    <scope>NUCLEOTIDE SEQUENCE [LARGE SCALE GENOMIC DNA]</scope>
</reference>
<dbReference type="GeneID" id="26625830"/>
<dbReference type="EMBL" id="KR149291">
    <property type="protein sequence ID" value="AKH49565.1"/>
    <property type="molecule type" value="Genomic_DNA"/>
</dbReference>